<name>A0A5J6F6X6_9ACTN</name>
<reference evidence="2 3" key="1">
    <citation type="submission" date="2017-09" db="EMBL/GenBank/DDBJ databases">
        <authorList>
            <person name="Lee N."/>
            <person name="Cho B.-K."/>
        </authorList>
    </citation>
    <scope>NUCLEOTIDE SEQUENCE [LARGE SCALE GENOMIC DNA]</scope>
    <source>
        <strain evidence="2 3">ATCC 12769</strain>
    </source>
</reference>
<evidence type="ECO:0000313" key="3">
    <source>
        <dbReference type="Proteomes" id="UP000326178"/>
    </source>
</evidence>
<dbReference type="EMBL" id="CP023702">
    <property type="protein sequence ID" value="QEU71912.1"/>
    <property type="molecule type" value="Genomic_DNA"/>
</dbReference>
<dbReference type="Gene3D" id="1.10.287.1060">
    <property type="entry name" value="ESAT-6-like"/>
    <property type="match status" value="1"/>
</dbReference>
<dbReference type="InterPro" id="IPR036689">
    <property type="entry name" value="ESAT-6-like_sf"/>
</dbReference>
<protein>
    <recommendedName>
        <fullName evidence="1">ESAT-6-like protein</fullName>
    </recommendedName>
</protein>
<dbReference type="AlphaFoldDB" id="A0A5J6F6X6"/>
<evidence type="ECO:0000313" key="2">
    <source>
        <dbReference type="EMBL" id="QEU71912.1"/>
    </source>
</evidence>
<dbReference type="Proteomes" id="UP000326178">
    <property type="component" value="Chromosome"/>
</dbReference>
<accession>A0A5J6F6X6</accession>
<sequence>MPQNDGTMVVTYSSLEMAASSIDRQSKQLQEDLASIKRMVASVSELWVGEAKSAYDASQAGWDRDATAIHTALSDISRKVREAGTSYQAGDKRARANFE</sequence>
<organism evidence="2 3">
    <name type="scientific">Streptomyces nitrosporeus</name>
    <dbReference type="NCBI Taxonomy" id="28894"/>
    <lineage>
        <taxon>Bacteria</taxon>
        <taxon>Bacillati</taxon>
        <taxon>Actinomycetota</taxon>
        <taxon>Actinomycetes</taxon>
        <taxon>Kitasatosporales</taxon>
        <taxon>Streptomycetaceae</taxon>
        <taxon>Streptomyces</taxon>
    </lineage>
</organism>
<dbReference type="SUPFAM" id="SSF140453">
    <property type="entry name" value="EsxAB dimer-like"/>
    <property type="match status" value="1"/>
</dbReference>
<dbReference type="OrthoDB" id="4308755at2"/>
<proteinExistence type="inferred from homology"/>
<evidence type="ECO:0000256" key="1">
    <source>
        <dbReference type="RuleBase" id="RU362001"/>
    </source>
</evidence>
<dbReference type="InterPro" id="IPR010310">
    <property type="entry name" value="T7SS_ESAT-6-like"/>
</dbReference>
<keyword evidence="3" id="KW-1185">Reference proteome</keyword>
<gene>
    <name evidence="2" type="ORF">CP967_07995</name>
</gene>
<comment type="similarity">
    <text evidence="1">Belongs to the WXG100 family.</text>
</comment>
<dbReference type="RefSeq" id="WP_150487278.1">
    <property type="nucleotide sequence ID" value="NZ_JBEOXL010000007.1"/>
</dbReference>
<dbReference type="Pfam" id="PF06013">
    <property type="entry name" value="WXG100"/>
    <property type="match status" value="1"/>
</dbReference>
<dbReference type="NCBIfam" id="TIGR03930">
    <property type="entry name" value="WXG100_ESAT6"/>
    <property type="match status" value="1"/>
</dbReference>
<dbReference type="KEGG" id="snk:CP967_07995"/>